<dbReference type="InterPro" id="IPR013328">
    <property type="entry name" value="6PGD_dom2"/>
</dbReference>
<evidence type="ECO:0000256" key="1">
    <source>
        <dbReference type="ARBA" id="ARBA00007598"/>
    </source>
</evidence>
<evidence type="ECO:0000313" key="4">
    <source>
        <dbReference type="Proteomes" id="UP001163850"/>
    </source>
</evidence>
<reference evidence="3" key="1">
    <citation type="submission" date="2022-08" db="EMBL/GenBank/DDBJ databases">
        <authorList>
            <consortium name="DOE Joint Genome Institute"/>
            <person name="Min B."/>
            <person name="Riley R."/>
            <person name="Sierra-Patev S."/>
            <person name="Naranjo-Ortiz M."/>
            <person name="Looney B."/>
            <person name="Konkel Z."/>
            <person name="Slot J.C."/>
            <person name="Sakamoto Y."/>
            <person name="Steenwyk J.L."/>
            <person name="Rokas A."/>
            <person name="Carro J."/>
            <person name="Camarero S."/>
            <person name="Ferreira P."/>
            <person name="Molpeceres G."/>
            <person name="Ruiz-Duenas F.J."/>
            <person name="Serrano A."/>
            <person name="Henrissat B."/>
            <person name="Drula E."/>
            <person name="Hughes K.W."/>
            <person name="Mata J.L."/>
            <person name="Ishikawa N.K."/>
            <person name="Vargas-Isla R."/>
            <person name="Ushijima S."/>
            <person name="Smith C.A."/>
            <person name="Ahrendt S."/>
            <person name="Andreopoulos W."/>
            <person name="He G."/>
            <person name="Labutti K."/>
            <person name="Lipzen A."/>
            <person name="Ng V."/>
            <person name="Sandor L."/>
            <person name="Barry K."/>
            <person name="Martinez A.T."/>
            <person name="Xiao Y."/>
            <person name="Gibbons J.G."/>
            <person name="Terashima K."/>
            <person name="Hibbett D.S."/>
            <person name="Grigoriev I.V."/>
        </authorList>
    </citation>
    <scope>NUCLEOTIDE SEQUENCE</scope>
    <source>
        <strain evidence="3">TFB7829</strain>
    </source>
</reference>
<dbReference type="Proteomes" id="UP001163850">
    <property type="component" value="Unassembled WGS sequence"/>
</dbReference>
<dbReference type="EMBL" id="MU801909">
    <property type="protein sequence ID" value="KAJ3988456.1"/>
    <property type="molecule type" value="Genomic_DNA"/>
</dbReference>
<dbReference type="Gene3D" id="3.40.50.720">
    <property type="entry name" value="NAD(P)-binding Rossmann-like Domain"/>
    <property type="match status" value="1"/>
</dbReference>
<dbReference type="SUPFAM" id="SSF48179">
    <property type="entry name" value="6-phosphogluconate dehydrogenase C-terminal domain-like"/>
    <property type="match status" value="1"/>
</dbReference>
<dbReference type="InterPro" id="IPR006115">
    <property type="entry name" value="6PGDH_NADP-bd"/>
</dbReference>
<evidence type="ECO:0000313" key="3">
    <source>
        <dbReference type="EMBL" id="KAJ3988456.1"/>
    </source>
</evidence>
<dbReference type="InterPro" id="IPR036291">
    <property type="entry name" value="NAD(P)-bd_dom_sf"/>
</dbReference>
<evidence type="ECO:0000259" key="2">
    <source>
        <dbReference type="Pfam" id="PF03446"/>
    </source>
</evidence>
<proteinExistence type="inferred from homology"/>
<comment type="caution">
    <text evidence="3">The sequence shown here is derived from an EMBL/GenBank/DDBJ whole genome shotgun (WGS) entry which is preliminary data.</text>
</comment>
<dbReference type="InterPro" id="IPR008927">
    <property type="entry name" value="6-PGluconate_DH-like_C_sf"/>
</dbReference>
<sequence>MTDHRLASLGLPYSRPATPGAHLHTQIGWIGLGQMGYYMARNLSKRVTPSGSQPLPLRVWNRTVEKAEKLQKQLGKQLIVVAKDIEEIVLTCDVIITNLANDDVVKEIYEQCARYLRLAPPVKNKIFVETSTNTFQILPRLSGELDSLVSGLAHCHYISCPVFGRPNVADKAQLLIVMAGEYRSKKEVAYLLVPAVGRKVIDLGENVEKAPTFKLLGNSMILGAVEVIAEAFTLGKLVFFYSTKTFFLTRLSLGDKAGIEAGRINDLIGEILPAPGLMGYADRMARDDYDGVDGFSLDGGIKDASHIRHLTAKYDAPMPMIDIAHQRLITARAIHTTQKEEGTQSLDVLDWTALIAGSRVAAGLDPFHSRKDKAVVEEA</sequence>
<gene>
    <name evidence="3" type="ORF">F5890DRAFT_1550528</name>
</gene>
<dbReference type="GO" id="GO:0050661">
    <property type="term" value="F:NADP binding"/>
    <property type="evidence" value="ECO:0007669"/>
    <property type="project" value="InterPro"/>
</dbReference>
<name>A0AA38Q817_9AGAR</name>
<dbReference type="InterPro" id="IPR051265">
    <property type="entry name" value="HIBADH-related_NP60_sf"/>
</dbReference>
<dbReference type="SUPFAM" id="SSF51735">
    <property type="entry name" value="NAD(P)-binding Rossmann-fold domains"/>
    <property type="match status" value="1"/>
</dbReference>
<dbReference type="PANTHER" id="PTHR43580">
    <property type="entry name" value="OXIDOREDUCTASE GLYR1-RELATED"/>
    <property type="match status" value="1"/>
</dbReference>
<dbReference type="PANTHER" id="PTHR43580:SF8">
    <property type="entry name" value="6-PHOSPHOGLUCONATE DEHYDROGENASE NADP-BINDING DOMAIN-CONTAINING PROTEIN-RELATED"/>
    <property type="match status" value="1"/>
</dbReference>
<organism evidence="3 4">
    <name type="scientific">Lentinula detonsa</name>
    <dbReference type="NCBI Taxonomy" id="2804962"/>
    <lineage>
        <taxon>Eukaryota</taxon>
        <taxon>Fungi</taxon>
        <taxon>Dikarya</taxon>
        <taxon>Basidiomycota</taxon>
        <taxon>Agaricomycotina</taxon>
        <taxon>Agaricomycetes</taxon>
        <taxon>Agaricomycetidae</taxon>
        <taxon>Agaricales</taxon>
        <taxon>Marasmiineae</taxon>
        <taxon>Omphalotaceae</taxon>
        <taxon>Lentinula</taxon>
    </lineage>
</organism>
<comment type="similarity">
    <text evidence="1">Belongs to the HIBADH-related family. NP60 subfamily.</text>
</comment>
<dbReference type="Pfam" id="PF03446">
    <property type="entry name" value="NAD_binding_2"/>
    <property type="match status" value="1"/>
</dbReference>
<dbReference type="Gene3D" id="1.10.1040.10">
    <property type="entry name" value="N-(1-d-carboxylethyl)-l-norvaline Dehydrogenase, domain 2"/>
    <property type="match status" value="1"/>
</dbReference>
<protein>
    <recommendedName>
        <fullName evidence="2">6-phosphogluconate dehydrogenase NADP-binding domain-containing protein</fullName>
    </recommendedName>
</protein>
<feature type="domain" description="6-phosphogluconate dehydrogenase NADP-binding" evidence="2">
    <location>
        <begin position="26"/>
        <end position="192"/>
    </location>
</feature>
<accession>A0AA38Q817</accession>
<dbReference type="AlphaFoldDB" id="A0AA38Q817"/>